<dbReference type="PROSITE" id="PS51257">
    <property type="entry name" value="PROKAR_LIPOPROTEIN"/>
    <property type="match status" value="1"/>
</dbReference>
<dbReference type="Proteomes" id="UP001597319">
    <property type="component" value="Unassembled WGS sequence"/>
</dbReference>
<sequence length="145" mass="16976">MKKWTFIIFSILILYSCENEGKEIAIYKCNGSVDRAFDVTESTFWDFKNNGDIDSIKLKKRSSLELEQIISELKMEKFKSKPFLNPEYSIVYKSNEIDTIYINTTIDQGYSVKNKKSFVNENGTLLEFFKKNGFLTDLTKFKLNK</sequence>
<keyword evidence="2" id="KW-1185">Reference proteome</keyword>
<reference evidence="2" key="1">
    <citation type="journal article" date="2019" name="Int. J. Syst. Evol. Microbiol.">
        <title>The Global Catalogue of Microorganisms (GCM) 10K type strain sequencing project: providing services to taxonomists for standard genome sequencing and annotation.</title>
        <authorList>
            <consortium name="The Broad Institute Genomics Platform"/>
            <consortium name="The Broad Institute Genome Sequencing Center for Infectious Disease"/>
            <person name="Wu L."/>
            <person name="Ma J."/>
        </authorList>
    </citation>
    <scope>NUCLEOTIDE SEQUENCE [LARGE SCALE GENOMIC DNA]</scope>
    <source>
        <strain evidence="2">KCTC 52274</strain>
    </source>
</reference>
<comment type="caution">
    <text evidence="1">The sequence shown here is derived from an EMBL/GenBank/DDBJ whole genome shotgun (WGS) entry which is preliminary data.</text>
</comment>
<organism evidence="1 2">
    <name type="scientific">Aquimarina rubra</name>
    <dbReference type="NCBI Taxonomy" id="1920033"/>
    <lineage>
        <taxon>Bacteria</taxon>
        <taxon>Pseudomonadati</taxon>
        <taxon>Bacteroidota</taxon>
        <taxon>Flavobacteriia</taxon>
        <taxon>Flavobacteriales</taxon>
        <taxon>Flavobacteriaceae</taxon>
        <taxon>Aquimarina</taxon>
    </lineage>
</organism>
<evidence type="ECO:0000313" key="2">
    <source>
        <dbReference type="Proteomes" id="UP001597319"/>
    </source>
</evidence>
<evidence type="ECO:0000313" key="1">
    <source>
        <dbReference type="EMBL" id="MFD2562634.1"/>
    </source>
</evidence>
<dbReference type="RefSeq" id="WP_378291407.1">
    <property type="nucleotide sequence ID" value="NZ_JBHULE010000013.1"/>
</dbReference>
<gene>
    <name evidence="1" type="ORF">ACFSR1_08115</name>
</gene>
<name>A0ABW5LFP9_9FLAO</name>
<accession>A0ABW5LFP9</accession>
<dbReference type="EMBL" id="JBHULE010000013">
    <property type="protein sequence ID" value="MFD2562634.1"/>
    <property type="molecule type" value="Genomic_DNA"/>
</dbReference>
<proteinExistence type="predicted"/>
<protein>
    <submittedName>
        <fullName evidence="1">Uncharacterized protein</fullName>
    </submittedName>
</protein>